<name>A0A2S6CV72_9CYAN</name>
<evidence type="ECO:0000313" key="3">
    <source>
        <dbReference type="Proteomes" id="UP000239589"/>
    </source>
</evidence>
<gene>
    <name evidence="2" type="ORF">CUN59_08825</name>
</gene>
<evidence type="ECO:0008006" key="4">
    <source>
        <dbReference type="Google" id="ProtNLM"/>
    </source>
</evidence>
<dbReference type="OrthoDB" id="9256093at2"/>
<feature type="region of interest" description="Disordered" evidence="1">
    <location>
        <begin position="42"/>
        <end position="62"/>
    </location>
</feature>
<protein>
    <recommendedName>
        <fullName evidence="4">DUF2281 domain-containing protein</fullName>
    </recommendedName>
</protein>
<accession>A0A2S6CV72</accession>
<dbReference type="AlphaFoldDB" id="A0A2S6CV72"/>
<sequence length="95" mass="11059">MSPHIQALISLLETLPFHIQEQVVEHLQEYIQELKTHLETNQIQPETASRPAINYPENPQPRVEKTDYLSELSSEELEALNNCQEFPTWSPFDSQ</sequence>
<evidence type="ECO:0000256" key="1">
    <source>
        <dbReference type="SAM" id="MobiDB-lite"/>
    </source>
</evidence>
<keyword evidence="3" id="KW-1185">Reference proteome</keyword>
<dbReference type="EMBL" id="PGEM01000058">
    <property type="protein sequence ID" value="PPJ63674.1"/>
    <property type="molecule type" value="Genomic_DNA"/>
</dbReference>
<organism evidence="2 3">
    <name type="scientific">Cuspidothrix issatschenkoi CHARLIE-1</name>
    <dbReference type="NCBI Taxonomy" id="2052836"/>
    <lineage>
        <taxon>Bacteria</taxon>
        <taxon>Bacillati</taxon>
        <taxon>Cyanobacteriota</taxon>
        <taxon>Cyanophyceae</taxon>
        <taxon>Nostocales</taxon>
        <taxon>Aphanizomenonaceae</taxon>
        <taxon>Cuspidothrix</taxon>
    </lineage>
</organism>
<dbReference type="RefSeq" id="WP_104387497.1">
    <property type="nucleotide sequence ID" value="NZ_PGEM01000058.1"/>
</dbReference>
<reference evidence="2 3" key="1">
    <citation type="submission" date="2018-02" db="EMBL/GenBank/DDBJ databases">
        <title>Discovery of a pederin family compound in a non-symbiotic bloom-forming cyanobacterium.</title>
        <authorList>
            <person name="Kust A."/>
            <person name="Mares J."/>
            <person name="Jokela J."/>
            <person name="Urajova P."/>
            <person name="Hajek J."/>
            <person name="Saurav K."/>
            <person name="Voracova K."/>
            <person name="Fewer D.P."/>
            <person name="Haapaniemi E."/>
            <person name="Permi P."/>
            <person name="Rehakova K."/>
            <person name="Sivonen K."/>
            <person name="Hrouzek P."/>
        </authorList>
    </citation>
    <scope>NUCLEOTIDE SEQUENCE [LARGE SCALE GENOMIC DNA]</scope>
    <source>
        <strain evidence="2 3">CHARLIE-1</strain>
    </source>
</reference>
<evidence type="ECO:0000313" key="2">
    <source>
        <dbReference type="EMBL" id="PPJ63674.1"/>
    </source>
</evidence>
<proteinExistence type="predicted"/>
<dbReference type="Proteomes" id="UP000239589">
    <property type="component" value="Unassembled WGS sequence"/>
</dbReference>
<comment type="caution">
    <text evidence="2">The sequence shown here is derived from an EMBL/GenBank/DDBJ whole genome shotgun (WGS) entry which is preliminary data.</text>
</comment>